<evidence type="ECO:0000313" key="8">
    <source>
        <dbReference type="RefSeq" id="XP_022306781.1"/>
    </source>
</evidence>
<comment type="similarity">
    <text evidence="1">Belongs to the WD repeat mio family.</text>
</comment>
<evidence type="ECO:0000256" key="2">
    <source>
        <dbReference type="ARBA" id="ARBA00022574"/>
    </source>
</evidence>
<reference evidence="7 8" key="1">
    <citation type="submission" date="2025-04" db="UniProtKB">
        <authorList>
            <consortium name="RefSeq"/>
        </authorList>
    </citation>
    <scope>IDENTIFICATION</scope>
    <source>
        <tissue evidence="7 8">Whole sample</tissue>
    </source>
</reference>
<evidence type="ECO:0000313" key="7">
    <source>
        <dbReference type="RefSeq" id="XP_022306780.1"/>
    </source>
</evidence>
<dbReference type="GeneID" id="111113090"/>
<protein>
    <submittedName>
        <fullName evidence="7 8">GATOR complex protein MIOS-B-like isoform X3</fullName>
    </submittedName>
</protein>
<dbReference type="CDD" id="cd16691">
    <property type="entry name" value="mRING-H2-C3H3C2_Mio"/>
    <property type="match status" value="1"/>
</dbReference>
<feature type="domain" description="GATOR2 complex protein MIO zinc-ribbon like" evidence="4">
    <location>
        <begin position="747"/>
        <end position="865"/>
    </location>
</feature>
<keyword evidence="3" id="KW-0677">Repeat</keyword>
<dbReference type="GO" id="GO:0034198">
    <property type="term" value="P:cellular response to amino acid starvation"/>
    <property type="evidence" value="ECO:0007669"/>
    <property type="project" value="TreeGrafter"/>
</dbReference>
<dbReference type="Gene3D" id="2.130.10.10">
    <property type="entry name" value="YVTN repeat-like/Quinoprotein amine dehydrogenase"/>
    <property type="match status" value="1"/>
</dbReference>
<evidence type="ECO:0000313" key="6">
    <source>
        <dbReference type="Proteomes" id="UP000694844"/>
    </source>
</evidence>
<dbReference type="GO" id="GO:1904263">
    <property type="term" value="P:positive regulation of TORC1 signaling"/>
    <property type="evidence" value="ECO:0007669"/>
    <property type="project" value="TreeGrafter"/>
</dbReference>
<proteinExistence type="inferred from homology"/>
<keyword evidence="2" id="KW-0853">WD repeat</keyword>
<sequence>MSNLKVQWSPILEDVFCTSSPNKILLYKVVQSLEKPTQKVPAVKQISDTLWAVEQPKSIEMGMLKTVAWYPKPEPDKMLAIGLANGRVVLNNFSDDIDSDLIKREFVPKHTRSCIYLNWNPVDSHLLAEGLEKYRNDSCINIWNIHHKPGNELGDRQRYSSSHSDVNSTIHVPYVEIGGPSETTASFSWFKKEPRTFVTGMNTRYLRIYDLRDYTRPQNQTQTKMIRGACVDRQNEHRIASFNENHVSVWDVRNFDKPMLTFQEPKAVSMIHWCPTRKGYLGILSQDSLSVKIYDILHLPQTVGSEELDQYYSERTIKVLNSQIVSSFSWHPKHDSRLLTITQQGLLRDIMVQEHIPFDWSVDSHLVTAHGKSLTNASFTKNESVTPDISVRMKDRILQGYGLKSDLIWNNVFAIRDEPDLFGVWRWLSYAREMLEYNRQGQSRQQGMLGRHQGVKGILGLDGEDMPPASMANMYWSSDFSRKLSCVKQYHSAERYRALQLCGWGGDRHKPELLDTILHELQMDGKYAIAAAMALFNLQISKAIEILSTSKGQENTDLSTVAMAIAGYTEEHNTLWRKTCLSLLQKLDDPYLRAMFAFLTCDRENYEEILRHGWKKTDQGGMQLSDKVAFACIYLDNDKLKEYINRLTRKVIEVGNLDGLLITGLTADGVSLISKFVDSTGDVQTAALICVFSLPNEMSKDVRVLHWIESYRELLDRWRLWHHRSKFDIIWRASDQFRVISQAFVSCNFCGKSIACNMPVASRARPHNSYSAGTLTSTKPKVSCCPGCRKPLPRCSLCLTHLGTPSGSALYTQKDKTTYSSKMTAIDDWFTWCQSCRHGGHASHLWEWFAEHSECPVTGCNCKCSTLDHTARLNAES</sequence>
<dbReference type="OrthoDB" id="341486at2759"/>
<dbReference type="PANTHER" id="PTHR16453">
    <property type="entry name" value="WD40 DOMAIN-CONTAINING PROTEIN MIO FAMILY MEMBER"/>
    <property type="match status" value="1"/>
</dbReference>
<dbReference type="InterPro" id="IPR049092">
    <property type="entry name" value="MIOS_a-sol"/>
</dbReference>
<feature type="domain" description="MIOS-like alpha-solenoid" evidence="5">
    <location>
        <begin position="393"/>
        <end position="634"/>
    </location>
</feature>
<dbReference type="InterPro" id="IPR036322">
    <property type="entry name" value="WD40_repeat_dom_sf"/>
</dbReference>
<dbReference type="RefSeq" id="XP_022306781.1">
    <property type="nucleotide sequence ID" value="XM_022451073.1"/>
</dbReference>
<dbReference type="Proteomes" id="UP000694844">
    <property type="component" value="Chromosome 9"/>
</dbReference>
<dbReference type="Pfam" id="PF21719">
    <property type="entry name" value="MIOS_a-sol"/>
    <property type="match status" value="1"/>
</dbReference>
<dbReference type="Pfam" id="PF17034">
    <property type="entry name" value="zinc_ribbon_16"/>
    <property type="match status" value="1"/>
</dbReference>
<dbReference type="AlphaFoldDB" id="A0A8B8BTZ9"/>
<dbReference type="SUPFAM" id="SSF50978">
    <property type="entry name" value="WD40 repeat-like"/>
    <property type="match status" value="1"/>
</dbReference>
<evidence type="ECO:0000259" key="4">
    <source>
        <dbReference type="Pfam" id="PF17034"/>
    </source>
</evidence>
<organism evidence="6 7">
    <name type="scientific">Crassostrea virginica</name>
    <name type="common">Eastern oyster</name>
    <dbReference type="NCBI Taxonomy" id="6565"/>
    <lineage>
        <taxon>Eukaryota</taxon>
        <taxon>Metazoa</taxon>
        <taxon>Spiralia</taxon>
        <taxon>Lophotrochozoa</taxon>
        <taxon>Mollusca</taxon>
        <taxon>Bivalvia</taxon>
        <taxon>Autobranchia</taxon>
        <taxon>Pteriomorphia</taxon>
        <taxon>Ostreida</taxon>
        <taxon>Ostreoidea</taxon>
        <taxon>Ostreidae</taxon>
        <taxon>Crassostrea</taxon>
    </lineage>
</organism>
<keyword evidence="6" id="KW-1185">Reference proteome</keyword>
<dbReference type="InterPro" id="IPR031488">
    <property type="entry name" value="Zn_ribbon_mio"/>
</dbReference>
<dbReference type="InterPro" id="IPR015943">
    <property type="entry name" value="WD40/YVTN_repeat-like_dom_sf"/>
</dbReference>
<evidence type="ECO:0000259" key="5">
    <source>
        <dbReference type="Pfam" id="PF21719"/>
    </source>
</evidence>
<name>A0A8B8BTZ9_CRAVI</name>
<dbReference type="Pfam" id="PF21720">
    <property type="entry name" value="MIOS_WD40"/>
    <property type="match status" value="1"/>
</dbReference>
<gene>
    <name evidence="7 8" type="primary">LOC111113090</name>
</gene>
<dbReference type="InterPro" id="IPR037593">
    <property type="entry name" value="MIOS/Sea4"/>
</dbReference>
<accession>A0A8B8BTZ9</accession>
<evidence type="ECO:0000256" key="1">
    <source>
        <dbReference type="ARBA" id="ARBA00009713"/>
    </source>
</evidence>
<dbReference type="GO" id="GO:0005737">
    <property type="term" value="C:cytoplasm"/>
    <property type="evidence" value="ECO:0007669"/>
    <property type="project" value="TreeGrafter"/>
</dbReference>
<dbReference type="RefSeq" id="XP_022306780.1">
    <property type="nucleotide sequence ID" value="XM_022451072.1"/>
</dbReference>
<evidence type="ECO:0000256" key="3">
    <source>
        <dbReference type="ARBA" id="ARBA00022737"/>
    </source>
</evidence>
<dbReference type="PANTHER" id="PTHR16453:SF9">
    <property type="entry name" value="GATOR COMPLEX PROTEIN MIOS"/>
    <property type="match status" value="1"/>
</dbReference>